<sequence length="576" mass="64569">MSLSKNLVPKTKTNLVIMAHKHLHELLQEDQEPFLLKNYISDRKSQLQIVPKSSVLQPKKRRPITDSSISKRSLYKQACFFSYKNSPDLRKSPAKSSNAVSLHVPARTAALLLESALRIQKQSPARRPRTHISNLGAGLFSSIFRRLSGKNHTRKFEIGNGEAVVSARKTGGKGKELNGNVASVDDGSAVEMGFSSCCNDDENSGRNCGIWSGGESGRKGEKLKGSVVRVEDGSPIEMGFFSFDCSTSRRASTIWSESNEEKSLDLESSSSTSSRSCGFEEIGQDGPNEDFGFCEKGFCSSPLSPFRFALETSHSFGDRTPVFLSPAASPSRHKIQEREDCEVLLLESMVEEEEEKEQFSPVSVLDPPFEDDDDCNEEGSCDLECSYAIVQRAKQQLLHKLRRFEKLAELDPIELEKIMLEEQDDDDMNFEDPDEGRDQEAFDEAESLSSYTETNAHYFVREVLGKLGFQFSGVPAHMDRLVSDLIAEEKIEEDGTDDGESVVRRVCKRLDSWKEEKSNTIHMMVGLDFRRGSDHGWKRTDKNQVIEAAMEIEQSIFRLLVEELSEALMEFSGENS</sequence>
<name>A0ACC0P5W0_RHOML</name>
<dbReference type="EMBL" id="CM046391">
    <property type="protein sequence ID" value="KAI8560097.1"/>
    <property type="molecule type" value="Genomic_DNA"/>
</dbReference>
<proteinExistence type="predicted"/>
<protein>
    <submittedName>
        <fullName evidence="1">Uncharacterized protein</fullName>
    </submittedName>
</protein>
<gene>
    <name evidence="1" type="ORF">RHMOL_Rhmol04G0228900</name>
</gene>
<dbReference type="Proteomes" id="UP001062846">
    <property type="component" value="Chromosome 4"/>
</dbReference>
<organism evidence="1 2">
    <name type="scientific">Rhododendron molle</name>
    <name type="common">Chinese azalea</name>
    <name type="synonym">Azalea mollis</name>
    <dbReference type="NCBI Taxonomy" id="49168"/>
    <lineage>
        <taxon>Eukaryota</taxon>
        <taxon>Viridiplantae</taxon>
        <taxon>Streptophyta</taxon>
        <taxon>Embryophyta</taxon>
        <taxon>Tracheophyta</taxon>
        <taxon>Spermatophyta</taxon>
        <taxon>Magnoliopsida</taxon>
        <taxon>eudicotyledons</taxon>
        <taxon>Gunneridae</taxon>
        <taxon>Pentapetalae</taxon>
        <taxon>asterids</taxon>
        <taxon>Ericales</taxon>
        <taxon>Ericaceae</taxon>
        <taxon>Ericoideae</taxon>
        <taxon>Rhodoreae</taxon>
        <taxon>Rhododendron</taxon>
    </lineage>
</organism>
<reference evidence="1" key="1">
    <citation type="submission" date="2022-02" db="EMBL/GenBank/DDBJ databases">
        <title>Plant Genome Project.</title>
        <authorList>
            <person name="Zhang R.-G."/>
        </authorList>
    </citation>
    <scope>NUCLEOTIDE SEQUENCE</scope>
    <source>
        <strain evidence="1">AT1</strain>
    </source>
</reference>
<accession>A0ACC0P5W0</accession>
<comment type="caution">
    <text evidence="1">The sequence shown here is derived from an EMBL/GenBank/DDBJ whole genome shotgun (WGS) entry which is preliminary data.</text>
</comment>
<evidence type="ECO:0000313" key="2">
    <source>
        <dbReference type="Proteomes" id="UP001062846"/>
    </source>
</evidence>
<keyword evidence="2" id="KW-1185">Reference proteome</keyword>
<evidence type="ECO:0000313" key="1">
    <source>
        <dbReference type="EMBL" id="KAI8560097.1"/>
    </source>
</evidence>